<gene>
    <name evidence="2" type="ORF">B0H16DRAFT_1706164</name>
</gene>
<evidence type="ECO:0000256" key="1">
    <source>
        <dbReference type="SAM" id="MobiDB-lite"/>
    </source>
</evidence>
<name>A0AAD7DTJ5_9AGAR</name>
<proteinExistence type="predicted"/>
<feature type="compositionally biased region" description="Basic and acidic residues" evidence="1">
    <location>
        <begin position="378"/>
        <end position="387"/>
    </location>
</feature>
<protein>
    <submittedName>
        <fullName evidence="2">Uncharacterized protein</fullName>
    </submittedName>
</protein>
<dbReference type="AlphaFoldDB" id="A0AAD7DTJ5"/>
<feature type="region of interest" description="Disordered" evidence="1">
    <location>
        <begin position="644"/>
        <end position="671"/>
    </location>
</feature>
<dbReference type="Proteomes" id="UP001215598">
    <property type="component" value="Unassembled WGS sequence"/>
</dbReference>
<comment type="caution">
    <text evidence="2">The sequence shown here is derived from an EMBL/GenBank/DDBJ whole genome shotgun (WGS) entry which is preliminary data.</text>
</comment>
<feature type="region of interest" description="Disordered" evidence="1">
    <location>
        <begin position="22"/>
        <end position="41"/>
    </location>
</feature>
<evidence type="ECO:0000313" key="3">
    <source>
        <dbReference type="Proteomes" id="UP001215598"/>
    </source>
</evidence>
<keyword evidence="3" id="KW-1185">Reference proteome</keyword>
<feature type="region of interest" description="Disordered" evidence="1">
    <location>
        <begin position="481"/>
        <end position="532"/>
    </location>
</feature>
<dbReference type="EMBL" id="JARKIB010000605">
    <property type="protein sequence ID" value="KAJ7697758.1"/>
    <property type="molecule type" value="Genomic_DNA"/>
</dbReference>
<feature type="region of interest" description="Disordered" evidence="1">
    <location>
        <begin position="805"/>
        <end position="824"/>
    </location>
</feature>
<feature type="region of interest" description="Disordered" evidence="1">
    <location>
        <begin position="378"/>
        <end position="409"/>
    </location>
</feature>
<feature type="compositionally biased region" description="Basic and acidic residues" evidence="1">
    <location>
        <begin position="811"/>
        <end position="824"/>
    </location>
</feature>
<accession>A0AAD7DTJ5</accession>
<feature type="region of interest" description="Disordered" evidence="1">
    <location>
        <begin position="544"/>
        <end position="585"/>
    </location>
</feature>
<reference evidence="2" key="1">
    <citation type="submission" date="2023-03" db="EMBL/GenBank/DDBJ databases">
        <title>Massive genome expansion in bonnet fungi (Mycena s.s.) driven by repeated elements and novel gene families across ecological guilds.</title>
        <authorList>
            <consortium name="Lawrence Berkeley National Laboratory"/>
            <person name="Harder C.B."/>
            <person name="Miyauchi S."/>
            <person name="Viragh M."/>
            <person name="Kuo A."/>
            <person name="Thoen E."/>
            <person name="Andreopoulos B."/>
            <person name="Lu D."/>
            <person name="Skrede I."/>
            <person name="Drula E."/>
            <person name="Henrissat B."/>
            <person name="Morin E."/>
            <person name="Kohler A."/>
            <person name="Barry K."/>
            <person name="LaButti K."/>
            <person name="Morin E."/>
            <person name="Salamov A."/>
            <person name="Lipzen A."/>
            <person name="Mereny Z."/>
            <person name="Hegedus B."/>
            <person name="Baldrian P."/>
            <person name="Stursova M."/>
            <person name="Weitz H."/>
            <person name="Taylor A."/>
            <person name="Grigoriev I.V."/>
            <person name="Nagy L.G."/>
            <person name="Martin F."/>
            <person name="Kauserud H."/>
        </authorList>
    </citation>
    <scope>NUCLEOTIDE SEQUENCE</scope>
    <source>
        <strain evidence="2">CBHHK182m</strain>
    </source>
</reference>
<feature type="non-terminal residue" evidence="2">
    <location>
        <position position="859"/>
    </location>
</feature>
<evidence type="ECO:0000313" key="2">
    <source>
        <dbReference type="EMBL" id="KAJ7697758.1"/>
    </source>
</evidence>
<sequence length="859" mass="95591">MGGRILLWLEHGIYRDLGYKRASKSDGYSPTNTTPLSPPLTTNHLITPPKSIHHSTHSTPNHPPHATFPMESIKPALPINDTGTGPSLSPSLVDAVNHRIAQLEAEEQRTLTRTGQRPFGTVDQATSYDPRLDIKRAARSQQYAVETGKNLHIRPAMAESAQTKYLGVEEKAFGQEIHRAIFLNARMLIHDPDTGMPGIRTGHLYAELHTNPVEPYRRWPLEVPCVSHQDVQAAIRPRFNRREARKWKVNETNSPDAPLWLTHSLQATHAAHQLTTAVRETPPISVGMLLKPIGLQDILKQNHAPTHYLIHPPNEPPPFDTSRMTTIGTTRESGQIVLEFHAEKRGAESPETCKRPDTPRLPWILTTIRPEMADDNVGHKNIDHDDLVGNNGSGNTESTAAEEPADTESTVARNVDVEMREQTSADEEEIDELFDEPVQATERGFGVVHDNGNTSYVVSNDRFEVINYELRREYADALERLEDDEEMEEGEIKEDARPLDSVPIDSSDRTAAAQPMDPRQGDSGDHSPNPDFALTRTRLITRAHYSSSPSAPRSDSSDDFPPYDTLLQSDTTPYPTLPDKSPTPREIFDNALASVVLQPDFDPSRIVKREPPIVSPRPQPGYREHIILLSDSDSSDLPDLVSAPSDAGISPPPTFISGTEATDGGSDDRGALSEEEGFVVVATQEMVQAMHNLHHCAPTPESDEIVRAKTWAQTHRWVEDHQDFRVVADAYDDGHALKPLQNAIHVITRGLEAILDRVAMARASAGEINGFTQMLKDDQADIDRYHRQRMLVNTNRLDLVSQRVNNGKRKMREDPTLPPSRDGRSVRVFSQDAQERSPAFRNAIAAEVIANRTTVSTLT</sequence>
<feature type="compositionally biased region" description="Low complexity" evidence="1">
    <location>
        <begin position="546"/>
        <end position="564"/>
    </location>
</feature>
<organism evidence="2 3">
    <name type="scientific">Mycena metata</name>
    <dbReference type="NCBI Taxonomy" id="1033252"/>
    <lineage>
        <taxon>Eukaryota</taxon>
        <taxon>Fungi</taxon>
        <taxon>Dikarya</taxon>
        <taxon>Basidiomycota</taxon>
        <taxon>Agaricomycotina</taxon>
        <taxon>Agaricomycetes</taxon>
        <taxon>Agaricomycetidae</taxon>
        <taxon>Agaricales</taxon>
        <taxon>Marasmiineae</taxon>
        <taxon>Mycenaceae</taxon>
        <taxon>Mycena</taxon>
    </lineage>
</organism>
<feature type="compositionally biased region" description="Acidic residues" evidence="1">
    <location>
        <begin position="481"/>
        <end position="492"/>
    </location>
</feature>
<feature type="compositionally biased region" description="Low complexity" evidence="1">
    <location>
        <begin position="29"/>
        <end position="41"/>
    </location>
</feature>